<dbReference type="VEuPathDB" id="GiardiaDB:GMRT_12357"/>
<dbReference type="SUPFAM" id="SSF48403">
    <property type="entry name" value="Ankyrin repeat"/>
    <property type="match status" value="1"/>
</dbReference>
<keyword evidence="1" id="KW-0040">ANK repeat</keyword>
<accession>A0A4Z1T2L4</accession>
<proteinExistence type="predicted"/>
<feature type="coiled-coil region" evidence="2">
    <location>
        <begin position="503"/>
        <end position="565"/>
    </location>
</feature>
<dbReference type="InterPro" id="IPR002110">
    <property type="entry name" value="Ankyrin_rpt"/>
</dbReference>
<feature type="region of interest" description="Disordered" evidence="3">
    <location>
        <begin position="1287"/>
        <end position="1312"/>
    </location>
</feature>
<dbReference type="EMBL" id="VDLU01000004">
    <property type="protein sequence ID" value="TNJ27287.1"/>
    <property type="molecule type" value="Genomic_DNA"/>
</dbReference>
<dbReference type="SMART" id="SM00248">
    <property type="entry name" value="ANK"/>
    <property type="match status" value="5"/>
</dbReference>
<dbReference type="Pfam" id="PF12796">
    <property type="entry name" value="Ank_2"/>
    <property type="match status" value="1"/>
</dbReference>
<evidence type="ECO:0000256" key="2">
    <source>
        <dbReference type="SAM" id="Coils"/>
    </source>
</evidence>
<dbReference type="Gene3D" id="1.10.287.1490">
    <property type="match status" value="3"/>
</dbReference>
<evidence type="ECO:0000256" key="3">
    <source>
        <dbReference type="SAM" id="MobiDB-lite"/>
    </source>
</evidence>
<dbReference type="PROSITE" id="PS50088">
    <property type="entry name" value="ANK_REPEAT"/>
    <property type="match status" value="1"/>
</dbReference>
<name>A0A4Z1T2L4_GIAMU</name>
<keyword evidence="2" id="KW-0175">Coiled coil</keyword>
<dbReference type="PROSITE" id="PS50297">
    <property type="entry name" value="ANK_REP_REGION"/>
    <property type="match status" value="1"/>
</dbReference>
<feature type="coiled-coil region" evidence="2">
    <location>
        <begin position="752"/>
        <end position="1048"/>
    </location>
</feature>
<feature type="region of interest" description="Disordered" evidence="3">
    <location>
        <begin position="309"/>
        <end position="329"/>
    </location>
</feature>
<dbReference type="PANTHER" id="PTHR24184">
    <property type="entry name" value="SI:CH211-189E2.2"/>
    <property type="match status" value="1"/>
</dbReference>
<dbReference type="OrthoDB" id="75611at2759"/>
<protein>
    <submittedName>
        <fullName evidence="4">Ankyrin repeat protein 3</fullName>
    </submittedName>
</protein>
<feature type="region of interest" description="Disordered" evidence="3">
    <location>
        <begin position="460"/>
        <end position="494"/>
    </location>
</feature>
<dbReference type="Proteomes" id="UP000315496">
    <property type="component" value="Chromosome 4"/>
</dbReference>
<comment type="caution">
    <text evidence="4">The sequence shown here is derived from an EMBL/GenBank/DDBJ whole genome shotgun (WGS) entry which is preliminary data.</text>
</comment>
<feature type="coiled-coil region" evidence="2">
    <location>
        <begin position="1098"/>
        <end position="1182"/>
    </location>
</feature>
<reference evidence="4 5" key="1">
    <citation type="submission" date="2019-05" db="EMBL/GenBank/DDBJ databases">
        <title>The compact genome of Giardia muris reveals important steps in the evolution of intestinal protozoan parasites.</title>
        <authorList>
            <person name="Xu F."/>
            <person name="Jimenez-Gonzalez A."/>
            <person name="Einarsson E."/>
            <person name="Astvaldsson A."/>
            <person name="Peirasmaki D."/>
            <person name="Eckmann L."/>
            <person name="Andersson J.O."/>
            <person name="Svard S.G."/>
            <person name="Jerlstrom-Hultqvist J."/>
        </authorList>
    </citation>
    <scope>NUCLEOTIDE SEQUENCE [LARGE SCALE GENOMIC DNA]</scope>
    <source>
        <strain evidence="4 5">Roberts-Thomson</strain>
    </source>
</reference>
<keyword evidence="5" id="KW-1185">Reference proteome</keyword>
<evidence type="ECO:0000313" key="4">
    <source>
        <dbReference type="EMBL" id="TNJ27287.1"/>
    </source>
</evidence>
<dbReference type="InterPro" id="IPR036770">
    <property type="entry name" value="Ankyrin_rpt-contain_sf"/>
</dbReference>
<feature type="repeat" description="ANK" evidence="1">
    <location>
        <begin position="35"/>
        <end position="67"/>
    </location>
</feature>
<dbReference type="Gene3D" id="1.25.40.20">
    <property type="entry name" value="Ankyrin repeat-containing domain"/>
    <property type="match status" value="1"/>
</dbReference>
<feature type="compositionally biased region" description="Basic and acidic residues" evidence="3">
    <location>
        <begin position="1303"/>
        <end position="1312"/>
    </location>
</feature>
<organism evidence="4 5">
    <name type="scientific">Giardia muris</name>
    <dbReference type="NCBI Taxonomy" id="5742"/>
    <lineage>
        <taxon>Eukaryota</taxon>
        <taxon>Metamonada</taxon>
        <taxon>Diplomonadida</taxon>
        <taxon>Hexamitidae</taxon>
        <taxon>Giardiinae</taxon>
        <taxon>Giardia</taxon>
    </lineage>
</organism>
<gene>
    <name evidence="4" type="ORF">GMRT_12357</name>
</gene>
<dbReference type="PANTHER" id="PTHR24184:SF11">
    <property type="entry name" value="ANKYRIN REPEAT AND SOCS BOX CONTAINING 3"/>
    <property type="match status" value="1"/>
</dbReference>
<evidence type="ECO:0000256" key="1">
    <source>
        <dbReference type="PROSITE-ProRule" id="PRU00023"/>
    </source>
</evidence>
<feature type="compositionally biased region" description="Basic and acidic residues" evidence="3">
    <location>
        <begin position="465"/>
        <end position="494"/>
    </location>
</feature>
<feature type="coiled-coil region" evidence="2">
    <location>
        <begin position="624"/>
        <end position="712"/>
    </location>
</feature>
<evidence type="ECO:0000313" key="5">
    <source>
        <dbReference type="Proteomes" id="UP000315496"/>
    </source>
</evidence>
<sequence>MPSFTAEDWFRAVDEADDSALRAHCGEFAREKDESGETALMRAVRAHNYSIVKILLYKGSGVTNASGLTALMIAAVVNDPQCCRALVAKESHLLLPDGRTPLMLAAAAGCFDSTKALMPYYAGKQDGRGRTAQMYAAEAGHLPIVELLQPREGCLFSNLQETALSLALANHHRHIVDYLHALENVLTSTQPEAELLWSQYSRGDDSFGQSGHASERSSITDSHARMELSDTLESNKALLMSELHSTNLELKSRIGKLHVEASDMMKRNTELSNENRRLCDLVSALRHRLLTAETDLKDEQQRAKDFEDRADELTKSQHAEFNDPQHDPRTLAQNLRDRELELIDLRTRLMNSQAVSTMAEELERRAGAAEAENRRKDDEIDGLRKRLAVLDDLVAENKELRQKIQDHDQRLVEAAPDDEISLQEENRNLNDLVAKLQAQVEQVRQDAARLAESNRLVSSLQQDVDSLRTENDEMRKSLQARDQDQNQASEEPKLQDEINEMEVGALRRNNQVLREKCEELEAQIADLRSQLHAFEDSRKASARNLADLEEQLRMRDESITLLNDELRELREHAGIVPAREMLAGELNEKQKIANGLKVEAQMLGEDIAARRSELSGLETQLEGLMSLQEAMDRIRELEEKIEERGGELQELKALDEDDHQAARIVELEQEVEALTSELKHLHDANAAKAQELHTLHMQIVELTRQNDDLEQAVSGHGTGDDARVAVLDDHVETLRNELAARDNALAGLGAVRKELEDAVGQLAIARERIENLERKNRILDNRVASGDAEVRELRELLAQYEREGSTEPGEQPLAERVRELEDRCERLQGESVPIEEGEDADDYAIQALEDELRSTRESLQLAEKEIAVLQRARHDDEHKISELKKKLDVLIRDNDDLQSSIDGAPHGDDARVRVLDDSLEKLRDELARREEELAKQGALLEELKCYRERCGKLEAELHDLQKNLIRERDAKEAREKDVAELRDDLDAERVHSAEAAAYDIEERDEEIRALEAEVRYLHLFNNGKAAELVELRQTLDTLQRENEDLRQSVLGEPTGEDVRVAVLQQEVDSLTASVVKKDEDISRLQQDLNAQGDAMDRLARAQQELADRQRQITILEDRINALNSDVCDLRSVRDELERDNASLHCKLEAADAQLDALDGKNAEELQTRLALLEQELVDLRSASIPIVRNERGEYYLDRDTSVSHVEEHGLQLEVPTSATKDAEGERVRALTEELDDIRRAADASSKSLHALNETLREKDALLKTLEAQVEDLNGEVSGLRAELEDAQKQLRAAQDSGDSNSGGDDKATDRDDLIREIERLTNERRRLSSDNLRLETDRNVLTDKVRHLEGLLAEKEKEKEKERTAPVPTQEVAPLPAPMVVIDESLNERVNELERERGELVAKLSALVSENDALRGSRDAAEQDRADVMRQLTSKLATISELVKHSEGLEEELQALQRKLAEAPVTKSISSGLIEGLPTPTTVQEADDQMKRLDRLTTFVAGLCMGASMTLGAGFIQRFIE</sequence>